<feature type="compositionally biased region" description="Polar residues" evidence="2">
    <location>
        <begin position="562"/>
        <end position="574"/>
    </location>
</feature>
<dbReference type="SUPFAM" id="SSF52799">
    <property type="entry name" value="(Phosphotyrosine protein) phosphatases II"/>
    <property type="match status" value="1"/>
</dbReference>
<feature type="region of interest" description="Disordered" evidence="2">
    <location>
        <begin position="338"/>
        <end position="590"/>
    </location>
</feature>
<dbReference type="InterPro" id="IPR052201">
    <property type="entry name" value="LRR-containing_regulator"/>
</dbReference>
<dbReference type="InterPro" id="IPR003961">
    <property type="entry name" value="FN3_dom"/>
</dbReference>
<dbReference type="PROSITE" id="PS50055">
    <property type="entry name" value="TYR_PHOSPHATASE_PTP"/>
    <property type="match status" value="1"/>
</dbReference>
<dbReference type="PANTHER" id="PTHR24111">
    <property type="entry name" value="LEUCINE-RICH REPEAT-CONTAINING PROTEIN 34"/>
    <property type="match status" value="1"/>
</dbReference>
<feature type="region of interest" description="Disordered" evidence="2">
    <location>
        <begin position="702"/>
        <end position="724"/>
    </location>
</feature>
<dbReference type="InterPro" id="IPR029021">
    <property type="entry name" value="Prot-tyrosine_phosphatase-like"/>
</dbReference>
<evidence type="ECO:0000313" key="5">
    <source>
        <dbReference type="EnsemblMetazoa" id="Aqu2.1.15344_001"/>
    </source>
</evidence>
<dbReference type="InterPro" id="IPR032675">
    <property type="entry name" value="LRR_dom_sf"/>
</dbReference>
<evidence type="ECO:0000256" key="3">
    <source>
        <dbReference type="SAM" id="Phobius"/>
    </source>
</evidence>
<keyword evidence="1" id="KW-0677">Repeat</keyword>
<dbReference type="Gene3D" id="3.90.190.10">
    <property type="entry name" value="Protein tyrosine phosphatase superfamily"/>
    <property type="match status" value="1"/>
</dbReference>
<dbReference type="SMART" id="SM00368">
    <property type="entry name" value="LRR_RI"/>
    <property type="match status" value="6"/>
</dbReference>
<feature type="compositionally biased region" description="Acidic residues" evidence="2">
    <location>
        <begin position="338"/>
        <end position="365"/>
    </location>
</feature>
<feature type="transmembrane region" description="Helical" evidence="3">
    <location>
        <begin position="1506"/>
        <end position="1527"/>
    </location>
</feature>
<dbReference type="PANTHER" id="PTHR24111:SF0">
    <property type="entry name" value="LEUCINE-RICH REPEAT-CONTAINING PROTEIN"/>
    <property type="match status" value="1"/>
</dbReference>
<feature type="compositionally biased region" description="Low complexity" evidence="2">
    <location>
        <begin position="498"/>
        <end position="529"/>
    </location>
</feature>
<feature type="compositionally biased region" description="Basic and acidic residues" evidence="2">
    <location>
        <begin position="613"/>
        <end position="628"/>
    </location>
</feature>
<feature type="compositionally biased region" description="Basic and acidic residues" evidence="2">
    <location>
        <begin position="398"/>
        <end position="413"/>
    </location>
</feature>
<feature type="compositionally biased region" description="Basic and acidic residues" evidence="2">
    <location>
        <begin position="635"/>
        <end position="644"/>
    </location>
</feature>
<sequence length="1578" mass="174738">MEYLMEALVDNIANCKLTWLALGNNNISDDGIEKLAEFLTAGWTSIDDDEGEEGVACPVTSLGLGGNEIGDRGAKELAQALDVNDKLLSLGLSCNKIGDEGAKALAEMLRSNQTLENLSLSSNRIGTDGGETLIASLCDNTTLSKLLLAQNPLDDAVCMRCIEVFSKHNLTLQVLDLNDTNISPAALKNFVAQLKKSKSKINRASLGEHILTMSEKEHKNLSTISGNPLEVANWRPPPASEVPQQDIFKLADRTRKVFNRPNMAVPLKEDQEEDYLRASSDSSLDLELPMFSGGLVDQGEGEGEVAGTNTTAPVVRLLSSDKRRSAWRHSRIVEESFEIEPLDVGSDTEDDKSEETLIEEEEEGEGNNISKETTITGEEDEERDRNTKKVNEPVLSKSTERGRLQAMSKDKTCPVKFKVPKPPPPRKPSNTESKKPSTSKDTKKIVTKRIEVIPSQHKEEEEEDEWEESEPQIVPDKLNSFSTQLSNLSVSDEDSKTNDTSTSTSTSQETSTHYKIITSTKPLTTPTTSGDKNEPHYKIVTSNKPLATPTDKSKEGEFHYKTVTSNKPLTTPTSSKDKDEEGEPRYKIVTRSYKEPLTTFGYKKKEPVYDKIPEKERSLVENTSDKSKFPCQASSKEKPEKEPLYDTIPRQPILTSATKDRPRPPTTRRHPSVSPSQSMSLISEEEESGHSYVNIGADGNVFLEGSDSEGEEDDKKVLSLSGTSDGFRSRPIKEQWVISLKQRSGVLKMGGFIHKGYNELKEFMKTIEYNNFMAELTCNETKNRPAGPLAPSHTRVKLQRVMENLGSDYINANFVGSPLYPKSYIIAQWPMENTIPTFWRMIWETNASVIVVLGGTDDKNNFWPEKEDYQLHPAVILGEWYTDSLYVRTDKFQMLVFHQHKRIVTKLQLLHKNPKITVKSISNTSQQANASPKLELHDCIGRGLLAPRAQQAKMLLQSCCSVLCFSLYLVILSSICTEAEYITQPVSLNTSLNSTVTFTCEATGASFVFFYVGEKPAAETVNANRGFTQLSQDTINGTIKRRQLSVHAREINNNTYVYCFGAPSNIRSNNATLTIQGLLASVVDLDYTFINGSRVLLTWTAPYTLDNVPITGYYIVNGLVNITTTNKSIILSATNPDPCILNNVSVSPINDVGIGSSNNISFYYNITVPLITPPVSVVPVIDGQLISLNISINVTELCEREYPNSITIVILNINNEIQDSASTLPTQVNGQLMITGVITVPNNLNTFTVNVSLSNNGGEFPLTPSFVFGIIGPVTDIDSSIDNCSTIDITWTAPTVDDRVSILYYNLSIHDDITDQFLRSVSVYDTSYQFVDNNLFIHCYTYVITGANELGEGISNNDTFSYQRVPRAVQNTSLDVFSYTQDVVIVQFYLQIILECVGEAPEHVTVTVQCNGTDSSTTYQIRNMNDITGLISVPQYQQCNISIVFSNEAGSSEPFILTFDTYPPSPNNINNTYITIVTSTTVQTSPTMTLVSATPNVSTVITATTLGFVIILLLLIIMSLTVLVVTYKRKLNRSALQQQQEVPTAPNEAYEFNTFMIDNNNNPAYGEIRGNRGGAVNM</sequence>
<accession>A0A1X7TKQ8</accession>
<feature type="compositionally biased region" description="Basic and acidic residues" evidence="2">
    <location>
        <begin position="575"/>
        <end position="586"/>
    </location>
</feature>
<dbReference type="InterPro" id="IPR036116">
    <property type="entry name" value="FN3_sf"/>
</dbReference>
<feature type="compositionally biased region" description="Acidic residues" evidence="2">
    <location>
        <begin position="460"/>
        <end position="470"/>
    </location>
</feature>
<dbReference type="eggNOG" id="KOG4308">
    <property type="taxonomic scope" value="Eukaryota"/>
</dbReference>
<dbReference type="OrthoDB" id="76105at2759"/>
<dbReference type="SMART" id="SM00060">
    <property type="entry name" value="FN3"/>
    <property type="match status" value="2"/>
</dbReference>
<dbReference type="Pfam" id="PF00102">
    <property type="entry name" value="Y_phosphatase"/>
    <property type="match status" value="1"/>
</dbReference>
<dbReference type="PRINTS" id="PR00700">
    <property type="entry name" value="PRTYPHPHTASE"/>
</dbReference>
<dbReference type="SUPFAM" id="SSF52047">
    <property type="entry name" value="RNI-like"/>
    <property type="match status" value="1"/>
</dbReference>
<reference evidence="5" key="1">
    <citation type="submission" date="2017-05" db="UniProtKB">
        <authorList>
            <consortium name="EnsemblMetazoa"/>
        </authorList>
    </citation>
    <scope>IDENTIFICATION</scope>
</reference>
<organism evidence="5">
    <name type="scientific">Amphimedon queenslandica</name>
    <name type="common">Sponge</name>
    <dbReference type="NCBI Taxonomy" id="400682"/>
    <lineage>
        <taxon>Eukaryota</taxon>
        <taxon>Metazoa</taxon>
        <taxon>Porifera</taxon>
        <taxon>Demospongiae</taxon>
        <taxon>Heteroscleromorpha</taxon>
        <taxon>Haplosclerida</taxon>
        <taxon>Niphatidae</taxon>
        <taxon>Amphimedon</taxon>
    </lineage>
</organism>
<keyword evidence="3" id="KW-0812">Transmembrane</keyword>
<dbReference type="InterPro" id="IPR001611">
    <property type="entry name" value="Leu-rich_rpt"/>
</dbReference>
<keyword evidence="3" id="KW-0472">Membrane</keyword>
<evidence type="ECO:0000256" key="1">
    <source>
        <dbReference type="ARBA" id="ARBA00022737"/>
    </source>
</evidence>
<evidence type="ECO:0000259" key="4">
    <source>
        <dbReference type="PROSITE" id="PS50055"/>
    </source>
</evidence>
<dbReference type="InterPro" id="IPR000242">
    <property type="entry name" value="PTP_cat"/>
</dbReference>
<feature type="region of interest" description="Disordered" evidence="2">
    <location>
        <begin position="613"/>
        <end position="688"/>
    </location>
</feature>
<dbReference type="InParanoid" id="A0A1X7TKQ8"/>
<feature type="compositionally biased region" description="Basic and acidic residues" evidence="2">
    <location>
        <begin position="432"/>
        <end position="459"/>
    </location>
</feature>
<proteinExistence type="predicted"/>
<dbReference type="SMART" id="SM00194">
    <property type="entry name" value="PTPc"/>
    <property type="match status" value="1"/>
</dbReference>
<evidence type="ECO:0000256" key="2">
    <source>
        <dbReference type="SAM" id="MobiDB-lite"/>
    </source>
</evidence>
<dbReference type="EnsemblMetazoa" id="Aqu2.1.15344_001">
    <property type="protein sequence ID" value="Aqu2.1.15344_001"/>
    <property type="gene ID" value="Aqu2.1.15344"/>
</dbReference>
<dbReference type="Pfam" id="PF13516">
    <property type="entry name" value="LRR_6"/>
    <property type="match status" value="4"/>
</dbReference>
<feature type="domain" description="Tyrosine-protein phosphatase" evidence="4">
    <location>
        <begin position="753"/>
        <end position="868"/>
    </location>
</feature>
<protein>
    <recommendedName>
        <fullName evidence="4">Tyrosine-protein phosphatase domain-containing protein</fullName>
    </recommendedName>
</protein>
<dbReference type="SUPFAM" id="SSF49265">
    <property type="entry name" value="Fibronectin type III"/>
    <property type="match status" value="1"/>
</dbReference>
<dbReference type="GO" id="GO:0004725">
    <property type="term" value="F:protein tyrosine phosphatase activity"/>
    <property type="evidence" value="ECO:0007669"/>
    <property type="project" value="InterPro"/>
</dbReference>
<keyword evidence="3" id="KW-1133">Transmembrane helix</keyword>
<dbReference type="Gene3D" id="3.80.10.10">
    <property type="entry name" value="Ribonuclease Inhibitor"/>
    <property type="match status" value="1"/>
</dbReference>
<feature type="compositionally biased region" description="Polar residues" evidence="2">
    <location>
        <begin position="479"/>
        <end position="490"/>
    </location>
</feature>
<name>A0A1X7TKQ8_AMPQE</name>
<feature type="compositionally biased region" description="Basic and acidic residues" evidence="2">
    <location>
        <begin position="551"/>
        <end position="560"/>
    </location>
</feature>